<feature type="binding site" evidence="9">
    <location>
        <position position="73"/>
    </location>
    <ligand>
        <name>substrate</name>
    </ligand>
</feature>
<dbReference type="Pfam" id="PF01467">
    <property type="entry name" value="CTP_transf_like"/>
    <property type="match status" value="1"/>
</dbReference>
<name>A0A1U7NCY0_9FIRM</name>
<dbReference type="PANTHER" id="PTHR21342:SF1">
    <property type="entry name" value="PHOSPHOPANTETHEINE ADENYLYLTRANSFERASE"/>
    <property type="match status" value="1"/>
</dbReference>
<feature type="binding site" evidence="9">
    <location>
        <begin position="88"/>
        <end position="90"/>
    </location>
    <ligand>
        <name>ATP</name>
        <dbReference type="ChEBI" id="CHEBI:30616"/>
    </ligand>
</feature>
<dbReference type="EMBL" id="MPJW01000260">
    <property type="protein sequence ID" value="OLU36711.1"/>
    <property type="molecule type" value="Genomic_DNA"/>
</dbReference>
<dbReference type="SUPFAM" id="SSF52374">
    <property type="entry name" value="Nucleotidylyl transferase"/>
    <property type="match status" value="1"/>
</dbReference>
<dbReference type="InterPro" id="IPR004821">
    <property type="entry name" value="Cyt_trans-like"/>
</dbReference>
<evidence type="ECO:0000259" key="10">
    <source>
        <dbReference type="Pfam" id="PF01467"/>
    </source>
</evidence>
<dbReference type="GO" id="GO:0005737">
    <property type="term" value="C:cytoplasm"/>
    <property type="evidence" value="ECO:0007669"/>
    <property type="project" value="UniProtKB-SubCell"/>
</dbReference>
<feature type="binding site" evidence="9">
    <location>
        <position position="97"/>
    </location>
    <ligand>
        <name>ATP</name>
        <dbReference type="ChEBI" id="CHEBI:30616"/>
    </ligand>
</feature>
<feature type="binding site" evidence="9">
    <location>
        <position position="87"/>
    </location>
    <ligand>
        <name>substrate</name>
    </ligand>
</feature>
<keyword evidence="1 9" id="KW-0963">Cytoplasm</keyword>
<keyword evidence="4 9" id="KW-0547">Nucleotide-binding</keyword>
<keyword evidence="5 9" id="KW-0067">ATP-binding</keyword>
<dbReference type="NCBIfam" id="TIGR01510">
    <property type="entry name" value="coaD_prev_kdtB"/>
    <property type="match status" value="1"/>
</dbReference>
<proteinExistence type="inferred from homology"/>
<feature type="domain" description="Cytidyltransferase-like" evidence="10">
    <location>
        <begin position="6"/>
        <end position="132"/>
    </location>
</feature>
<dbReference type="EC" id="2.7.7.3" evidence="9"/>
<evidence type="ECO:0000256" key="3">
    <source>
        <dbReference type="ARBA" id="ARBA00022695"/>
    </source>
</evidence>
<organism evidence="11 12">
    <name type="scientific">Ileibacterium valens</name>
    <dbReference type="NCBI Taxonomy" id="1862668"/>
    <lineage>
        <taxon>Bacteria</taxon>
        <taxon>Bacillati</taxon>
        <taxon>Bacillota</taxon>
        <taxon>Erysipelotrichia</taxon>
        <taxon>Erysipelotrichales</taxon>
        <taxon>Erysipelotrichaceae</taxon>
        <taxon>Ileibacterium</taxon>
    </lineage>
</organism>
<feature type="binding site" evidence="9">
    <location>
        <position position="41"/>
    </location>
    <ligand>
        <name>substrate</name>
    </ligand>
</feature>
<feature type="binding site" evidence="9">
    <location>
        <position position="9"/>
    </location>
    <ligand>
        <name>substrate</name>
    </ligand>
</feature>
<dbReference type="HAMAP" id="MF_00151">
    <property type="entry name" value="PPAT_bact"/>
    <property type="match status" value="1"/>
</dbReference>
<gene>
    <name evidence="9" type="primary">coaD</name>
    <name evidence="11" type="ORF">BO222_11725</name>
</gene>
<protein>
    <recommendedName>
        <fullName evidence="9">Phosphopantetheine adenylyltransferase</fullName>
        <ecNumber evidence="9">2.7.7.3</ecNumber>
    </recommendedName>
    <alternativeName>
        <fullName evidence="9">Dephospho-CoA pyrophosphorylase</fullName>
    </alternativeName>
    <alternativeName>
        <fullName evidence="9">Pantetheine-phosphate adenylyltransferase</fullName>
        <shortName evidence="9">PPAT</shortName>
    </alternativeName>
</protein>
<comment type="subcellular location">
    <subcellularLocation>
        <location evidence="9">Cytoplasm</location>
    </subcellularLocation>
</comment>
<dbReference type="UniPathway" id="UPA00241">
    <property type="reaction ID" value="UER00355"/>
</dbReference>
<feature type="binding site" evidence="9">
    <location>
        <begin position="122"/>
        <end position="128"/>
    </location>
    <ligand>
        <name>ATP</name>
        <dbReference type="ChEBI" id="CHEBI:30616"/>
    </ligand>
</feature>
<feature type="binding site" evidence="9">
    <location>
        <begin position="9"/>
        <end position="10"/>
    </location>
    <ligand>
        <name>ATP</name>
        <dbReference type="ChEBI" id="CHEBI:30616"/>
    </ligand>
</feature>
<comment type="catalytic activity">
    <reaction evidence="8 9">
        <text>(R)-4'-phosphopantetheine + ATP + H(+) = 3'-dephospho-CoA + diphosphate</text>
        <dbReference type="Rhea" id="RHEA:19801"/>
        <dbReference type="ChEBI" id="CHEBI:15378"/>
        <dbReference type="ChEBI" id="CHEBI:30616"/>
        <dbReference type="ChEBI" id="CHEBI:33019"/>
        <dbReference type="ChEBI" id="CHEBI:57328"/>
        <dbReference type="ChEBI" id="CHEBI:61723"/>
        <dbReference type="EC" id="2.7.7.3"/>
    </reaction>
</comment>
<dbReference type="PANTHER" id="PTHR21342">
    <property type="entry name" value="PHOSPHOPANTETHEINE ADENYLYLTRANSFERASE"/>
    <property type="match status" value="1"/>
</dbReference>
<comment type="caution">
    <text evidence="11">The sequence shown here is derived from an EMBL/GenBank/DDBJ whole genome shotgun (WGS) entry which is preliminary data.</text>
</comment>
<dbReference type="GO" id="GO:0015937">
    <property type="term" value="P:coenzyme A biosynthetic process"/>
    <property type="evidence" value="ECO:0007669"/>
    <property type="project" value="UniProtKB-UniRule"/>
</dbReference>
<keyword evidence="7 9" id="KW-0173">Coenzyme A biosynthesis</keyword>
<dbReference type="GO" id="GO:0004595">
    <property type="term" value="F:pantetheine-phosphate adenylyltransferase activity"/>
    <property type="evidence" value="ECO:0007669"/>
    <property type="project" value="UniProtKB-UniRule"/>
</dbReference>
<dbReference type="RefSeq" id="WP_075820946.1">
    <property type="nucleotide sequence ID" value="NZ_CAJUTZ010000003.1"/>
</dbReference>
<keyword evidence="12" id="KW-1185">Reference proteome</keyword>
<dbReference type="AlphaFoldDB" id="A0A1U7NCY0"/>
<dbReference type="InterPro" id="IPR001980">
    <property type="entry name" value="PPAT"/>
</dbReference>
<evidence type="ECO:0000256" key="2">
    <source>
        <dbReference type="ARBA" id="ARBA00022679"/>
    </source>
</evidence>
<dbReference type="InterPro" id="IPR014729">
    <property type="entry name" value="Rossmann-like_a/b/a_fold"/>
</dbReference>
<evidence type="ECO:0000256" key="4">
    <source>
        <dbReference type="ARBA" id="ARBA00022741"/>
    </source>
</evidence>
<evidence type="ECO:0000313" key="12">
    <source>
        <dbReference type="Proteomes" id="UP000186341"/>
    </source>
</evidence>
<keyword evidence="6 9" id="KW-0460">Magnesium</keyword>
<dbReference type="Proteomes" id="UP000186341">
    <property type="component" value="Unassembled WGS sequence"/>
</dbReference>
<evidence type="ECO:0000256" key="6">
    <source>
        <dbReference type="ARBA" id="ARBA00022842"/>
    </source>
</evidence>
<keyword evidence="3 9" id="KW-0548">Nucleotidyltransferase</keyword>
<evidence type="ECO:0000256" key="7">
    <source>
        <dbReference type="ARBA" id="ARBA00022993"/>
    </source>
</evidence>
<comment type="function">
    <text evidence="9">Reversibly transfers an adenylyl group from ATP to 4'-phosphopantetheine, yielding dephospho-CoA (dPCoA) and pyrophosphate.</text>
</comment>
<comment type="subunit">
    <text evidence="9">Homohexamer.</text>
</comment>
<dbReference type="GO" id="GO:0005524">
    <property type="term" value="F:ATP binding"/>
    <property type="evidence" value="ECO:0007669"/>
    <property type="project" value="UniProtKB-KW"/>
</dbReference>
<dbReference type="NCBIfam" id="TIGR00125">
    <property type="entry name" value="cyt_tran_rel"/>
    <property type="match status" value="1"/>
</dbReference>
<evidence type="ECO:0000313" key="11">
    <source>
        <dbReference type="EMBL" id="OLU36711.1"/>
    </source>
</evidence>
<sequence>MTRAAFCGSFDPVTVGHIDLIKRAAPLFEEVIVFVSVNSSKSEAWSAATRKRWIEEAVCGLNNVRVEIQNGLSVDACKQAGARVLLRGIRPEDSAYEANMAYVNSQIDPSIETLCLFASAGMEHISSSNVREMLRYHVSIEGLVPDCVLKDLQPDFYHGEISL</sequence>
<dbReference type="Gene3D" id="3.40.50.620">
    <property type="entry name" value="HUPs"/>
    <property type="match status" value="1"/>
</dbReference>
<comment type="pathway">
    <text evidence="9">Cofactor biosynthesis; coenzyme A biosynthesis; CoA from (R)-pantothenate: step 4/5.</text>
</comment>
<evidence type="ECO:0000256" key="1">
    <source>
        <dbReference type="ARBA" id="ARBA00022490"/>
    </source>
</evidence>
<evidence type="ECO:0000256" key="8">
    <source>
        <dbReference type="ARBA" id="ARBA00029346"/>
    </source>
</evidence>
<accession>A0A1U7NCY0</accession>
<keyword evidence="2 9" id="KW-0808">Transferase</keyword>
<reference evidence="11 12" key="1">
    <citation type="submission" date="2016-11" db="EMBL/GenBank/DDBJ databases">
        <title>Description of two novel members of the family Erysipelotrichaceae: Ileibacterium lipovorans gen. nov., sp. nov. and Dubosiella newyorkensis, gen. nov., sp. nov.</title>
        <authorList>
            <person name="Cox L.M."/>
            <person name="Sohn J."/>
            <person name="Tyrrell K.L."/>
            <person name="Citron D.M."/>
            <person name="Lawson P.A."/>
            <person name="Patel N.B."/>
            <person name="Iizumi T."/>
            <person name="Perez-Perez G.I."/>
            <person name="Goldstein E.J."/>
            <person name="Blaser M.J."/>
        </authorList>
    </citation>
    <scope>NUCLEOTIDE SEQUENCE [LARGE SCALE GENOMIC DNA]</scope>
    <source>
        <strain evidence="11 12">NYU-BL-A3</strain>
    </source>
</reference>
<evidence type="ECO:0000256" key="9">
    <source>
        <dbReference type="HAMAP-Rule" id="MF_00151"/>
    </source>
</evidence>
<dbReference type="OrthoDB" id="9806661at2"/>
<comment type="cofactor">
    <cofactor evidence="9">
        <name>Mg(2+)</name>
        <dbReference type="ChEBI" id="CHEBI:18420"/>
    </cofactor>
</comment>
<dbReference type="GeneID" id="82203801"/>
<feature type="site" description="Transition state stabilizer" evidence="9">
    <location>
        <position position="17"/>
    </location>
</feature>
<evidence type="ECO:0000256" key="5">
    <source>
        <dbReference type="ARBA" id="ARBA00022840"/>
    </source>
</evidence>
<dbReference type="PRINTS" id="PR01020">
    <property type="entry name" value="LPSBIOSNTHSS"/>
</dbReference>
<feature type="binding site" evidence="9">
    <location>
        <position position="17"/>
    </location>
    <ligand>
        <name>ATP</name>
        <dbReference type="ChEBI" id="CHEBI:30616"/>
    </ligand>
</feature>
<comment type="similarity">
    <text evidence="9">Belongs to the bacterial CoaD family.</text>
</comment>